<dbReference type="STRING" id="274537.BIU88_07185"/>
<feature type="compositionally biased region" description="Polar residues" evidence="1">
    <location>
        <begin position="116"/>
        <end position="131"/>
    </location>
</feature>
<evidence type="ECO:0000313" key="3">
    <source>
        <dbReference type="Proteomes" id="UP000095185"/>
    </source>
</evidence>
<evidence type="ECO:0000256" key="1">
    <source>
        <dbReference type="SAM" id="MobiDB-lite"/>
    </source>
</evidence>
<keyword evidence="3" id="KW-1185">Reference proteome</keyword>
<dbReference type="EMBL" id="CP017305">
    <property type="protein sequence ID" value="AOS83950.1"/>
    <property type="molecule type" value="Genomic_DNA"/>
</dbReference>
<proteinExistence type="predicted"/>
<protein>
    <submittedName>
        <fullName evidence="2">Uncharacterized protein</fullName>
    </submittedName>
</protein>
<accession>A0A1D8CYD9</accession>
<feature type="compositionally biased region" description="Polar residues" evidence="1">
    <location>
        <begin position="95"/>
        <end position="105"/>
    </location>
</feature>
<dbReference type="KEGG" id="clz:BIU88_07185"/>
<name>A0A1D8CYD9_CHLLM</name>
<feature type="region of interest" description="Disordered" evidence="1">
    <location>
        <begin position="84"/>
        <end position="131"/>
    </location>
</feature>
<evidence type="ECO:0000313" key="2">
    <source>
        <dbReference type="EMBL" id="AOS83950.1"/>
    </source>
</evidence>
<sequence length="131" mass="14107">MNREIDRPEGERRSRPARGERLLAISQKLGFAIPAGLLLFCGVNASAMTRDGATPTFASDAARENEVARHLTEITANPGGVLLADKDNPLHGNTHVDSNSPNVHSDYSDSGKHTNSHGNVHTNTHGDANRY</sequence>
<dbReference type="RefSeq" id="WP_069809992.1">
    <property type="nucleotide sequence ID" value="NZ_CP017305.1"/>
</dbReference>
<dbReference type="OrthoDB" id="9837348at2"/>
<gene>
    <name evidence="2" type="ORF">BIU88_07185</name>
</gene>
<dbReference type="Proteomes" id="UP000095185">
    <property type="component" value="Chromosome"/>
</dbReference>
<reference evidence="2" key="1">
    <citation type="submission" date="2016-09" db="EMBL/GenBank/DDBJ databases">
        <title>Genome sequence of Chlorobaculum limnaeum.</title>
        <authorList>
            <person name="Liu Z."/>
            <person name="Tank M."/>
            <person name="Bryant D.A."/>
        </authorList>
    </citation>
    <scope>NUCLEOTIDE SEQUENCE [LARGE SCALE GENOMIC DNA]</scope>
    <source>
        <strain evidence="2">DSM 1677</strain>
    </source>
</reference>
<organism evidence="2 3">
    <name type="scientific">Chlorobaculum limnaeum</name>
    <dbReference type="NCBI Taxonomy" id="274537"/>
    <lineage>
        <taxon>Bacteria</taxon>
        <taxon>Pseudomonadati</taxon>
        <taxon>Chlorobiota</taxon>
        <taxon>Chlorobiia</taxon>
        <taxon>Chlorobiales</taxon>
        <taxon>Chlorobiaceae</taxon>
        <taxon>Chlorobaculum</taxon>
    </lineage>
</organism>
<dbReference type="AlphaFoldDB" id="A0A1D8CYD9"/>